<dbReference type="EMBL" id="JAHHQF010000071">
    <property type="protein sequence ID" value="MBT9282956.1"/>
    <property type="molecule type" value="Genomic_DNA"/>
</dbReference>
<evidence type="ECO:0000313" key="3">
    <source>
        <dbReference type="Proteomes" id="UP000748108"/>
    </source>
</evidence>
<organism evidence="2 3">
    <name type="scientific">Hydrogenibacillus schlegelii</name>
    <name type="common">Bacillus schlegelii</name>
    <dbReference type="NCBI Taxonomy" id="1484"/>
    <lineage>
        <taxon>Bacteria</taxon>
        <taxon>Bacillati</taxon>
        <taxon>Bacillota</taxon>
        <taxon>Bacilli</taxon>
        <taxon>Bacillales</taxon>
        <taxon>Bacillales Family X. Incertae Sedis</taxon>
        <taxon>Hydrogenibacillus</taxon>
    </lineage>
</organism>
<keyword evidence="2" id="KW-0808">Transferase</keyword>
<name>A0A947D2N2_HYDSH</name>
<dbReference type="Gene3D" id="3.10.520.10">
    <property type="entry name" value="ApbE-like domains"/>
    <property type="match status" value="1"/>
</dbReference>
<accession>A0A947D2N2</accession>
<dbReference type="InterPro" id="IPR024932">
    <property type="entry name" value="ApbE"/>
</dbReference>
<reference evidence="2" key="1">
    <citation type="journal article" date="2021" name="Microbiology">
        <title>Metagenomic Analysis of the Microbial Community in the Underground Coal Fire Area (Kemerovo Region, Russia) Revealed Predominance of Thermophilic Members of the Phyla Deinococcus-thermus, Aquificae, and Firmicutes.</title>
        <authorList>
            <person name="Kadnikov V."/>
            <person name="Mardanov A.V."/>
            <person name="Beletsky A.V."/>
            <person name="Karnachuk O.V."/>
            <person name="Ravin N.V."/>
        </authorList>
    </citation>
    <scope>NUCLEOTIDE SEQUENCE</scope>
    <source>
        <strain evidence="2">RBS10-49</strain>
    </source>
</reference>
<protein>
    <submittedName>
        <fullName evidence="2">FAD:protein FMN transferase</fullName>
    </submittedName>
</protein>
<dbReference type="GO" id="GO:0016740">
    <property type="term" value="F:transferase activity"/>
    <property type="evidence" value="ECO:0007669"/>
    <property type="project" value="UniProtKB-KW"/>
</dbReference>
<feature type="region of interest" description="Disordered" evidence="1">
    <location>
        <begin position="107"/>
        <end position="181"/>
    </location>
</feature>
<dbReference type="InterPro" id="IPR003374">
    <property type="entry name" value="ApbE-like_sf"/>
</dbReference>
<evidence type="ECO:0000256" key="1">
    <source>
        <dbReference type="SAM" id="MobiDB-lite"/>
    </source>
</evidence>
<sequence length="181" mass="20192">MVSARWAAMGTEIELVAPESARPIFSAIEQYFRTAERRLSRFLPESDIGRLNQSHSWTPVSSLAFRLLWAADRWWRRTEGIFSPYVLPALLAAGYDRPFDALRSENRPAMRPSAGAPGRPKTPATGEAPGEVKPPASPFPASEPRTGGGRLPAPGSFDPKAPPLRFDVRRRRIERRPESCR</sequence>
<dbReference type="AlphaFoldDB" id="A0A947D2N2"/>
<evidence type="ECO:0000313" key="2">
    <source>
        <dbReference type="EMBL" id="MBT9282956.1"/>
    </source>
</evidence>
<dbReference type="Proteomes" id="UP000748108">
    <property type="component" value="Unassembled WGS sequence"/>
</dbReference>
<gene>
    <name evidence="2" type="ORF">KM312_09995</name>
</gene>
<comment type="caution">
    <text evidence="2">The sequence shown here is derived from an EMBL/GenBank/DDBJ whole genome shotgun (WGS) entry which is preliminary data.</text>
</comment>
<dbReference type="SUPFAM" id="SSF143631">
    <property type="entry name" value="ApbE-like"/>
    <property type="match status" value="1"/>
</dbReference>
<dbReference type="Pfam" id="PF02424">
    <property type="entry name" value="ApbE"/>
    <property type="match status" value="1"/>
</dbReference>
<proteinExistence type="predicted"/>